<comment type="caution">
    <text evidence="2">The sequence shown here is derived from an EMBL/GenBank/DDBJ whole genome shotgun (WGS) entry which is preliminary data.</text>
</comment>
<dbReference type="Pfam" id="PF02627">
    <property type="entry name" value="CMD"/>
    <property type="match status" value="1"/>
</dbReference>
<dbReference type="SUPFAM" id="SSF69118">
    <property type="entry name" value="AhpD-like"/>
    <property type="match status" value="1"/>
</dbReference>
<evidence type="ECO:0000313" key="3">
    <source>
        <dbReference type="Proteomes" id="UP000239425"/>
    </source>
</evidence>
<proteinExistence type="predicted"/>
<evidence type="ECO:0000259" key="1">
    <source>
        <dbReference type="Pfam" id="PF02627"/>
    </source>
</evidence>
<dbReference type="AlphaFoldDB" id="A0A2S5R6Y2"/>
<dbReference type="PANTHER" id="PTHR35446">
    <property type="entry name" value="SI:CH211-175M2.5"/>
    <property type="match status" value="1"/>
</dbReference>
<dbReference type="InterPro" id="IPR004675">
    <property type="entry name" value="AhpD_core"/>
</dbReference>
<dbReference type="Gene3D" id="1.20.1290.10">
    <property type="entry name" value="AhpD-like"/>
    <property type="match status" value="1"/>
</dbReference>
<gene>
    <name evidence="2" type="ORF">HCUR_01505</name>
</gene>
<dbReference type="PANTHER" id="PTHR35446:SF2">
    <property type="entry name" value="CARBOXYMUCONOLACTONE DECARBOXYLASE-LIKE DOMAIN-CONTAINING PROTEIN"/>
    <property type="match status" value="1"/>
</dbReference>
<dbReference type="OrthoDB" id="9801997at2"/>
<organism evidence="2 3">
    <name type="scientific">Holospora curviuscula</name>
    <dbReference type="NCBI Taxonomy" id="1082868"/>
    <lineage>
        <taxon>Bacteria</taxon>
        <taxon>Pseudomonadati</taxon>
        <taxon>Pseudomonadota</taxon>
        <taxon>Alphaproteobacteria</taxon>
        <taxon>Holosporales</taxon>
        <taxon>Holosporaceae</taxon>
        <taxon>Holospora</taxon>
    </lineage>
</organism>
<protein>
    <submittedName>
        <fullName evidence="2">Carboxymuconolactone decarboxylase family protein</fullName>
    </submittedName>
</protein>
<dbReference type="InterPro" id="IPR029032">
    <property type="entry name" value="AhpD-like"/>
</dbReference>
<accession>A0A2S5R6Y2</accession>
<dbReference type="Proteomes" id="UP000239425">
    <property type="component" value="Unassembled WGS sequence"/>
</dbReference>
<keyword evidence="3" id="KW-1185">Reference proteome</keyword>
<dbReference type="InterPro" id="IPR003779">
    <property type="entry name" value="CMD-like"/>
</dbReference>
<sequence length="137" mass="15560">MDYAKISKDTIGHLYAGYRSLHDPPLAAELKALIKLSVSQINGCDYCCNLHRNEALKLEVSKDKIESLPEFTISSLFSDAEKEALKWAESLTNLDGNKKVQRTELSKHFSEREIVDITICISLMHTFNRLAISMRDE</sequence>
<dbReference type="EMBL" id="PHHC01000141">
    <property type="protein sequence ID" value="PPE03074.1"/>
    <property type="molecule type" value="Genomic_DNA"/>
</dbReference>
<reference evidence="2 3" key="1">
    <citation type="submission" date="2017-11" db="EMBL/GenBank/DDBJ databases">
        <title>Comparative genomic analysis of Holospora spp., intranuclear symbionts of paramecia.</title>
        <authorList>
            <person name="Garushyants S.K."/>
            <person name="Beliavskaya A."/>
            <person name="Malko D.B."/>
            <person name="Logacheva M.D."/>
            <person name="Rautian M.S."/>
            <person name="Gelfand M.S."/>
        </authorList>
    </citation>
    <scope>NUCLEOTIDE SEQUENCE [LARGE SCALE GENOMIC DNA]</scope>
    <source>
        <strain evidence="3">02AZ16</strain>
    </source>
</reference>
<dbReference type="NCBIfam" id="TIGR00778">
    <property type="entry name" value="ahpD_dom"/>
    <property type="match status" value="1"/>
</dbReference>
<feature type="domain" description="Carboxymuconolactone decarboxylase-like" evidence="1">
    <location>
        <begin position="22"/>
        <end position="89"/>
    </location>
</feature>
<evidence type="ECO:0000313" key="2">
    <source>
        <dbReference type="EMBL" id="PPE03074.1"/>
    </source>
</evidence>
<dbReference type="RefSeq" id="WP_104207395.1">
    <property type="nucleotide sequence ID" value="NZ_PHHC01000141.1"/>
</dbReference>
<name>A0A2S5R6Y2_9PROT</name>
<dbReference type="GO" id="GO:0051920">
    <property type="term" value="F:peroxiredoxin activity"/>
    <property type="evidence" value="ECO:0007669"/>
    <property type="project" value="InterPro"/>
</dbReference>